<feature type="compositionally biased region" description="Low complexity" evidence="1">
    <location>
        <begin position="1284"/>
        <end position="1297"/>
    </location>
</feature>
<feature type="compositionally biased region" description="Basic and acidic residues" evidence="1">
    <location>
        <begin position="468"/>
        <end position="485"/>
    </location>
</feature>
<feature type="region of interest" description="Disordered" evidence="1">
    <location>
        <begin position="204"/>
        <end position="271"/>
    </location>
</feature>
<feature type="compositionally biased region" description="Gly residues" evidence="1">
    <location>
        <begin position="1518"/>
        <end position="1530"/>
    </location>
</feature>
<feature type="compositionally biased region" description="Basic residues" evidence="1">
    <location>
        <begin position="419"/>
        <end position="431"/>
    </location>
</feature>
<feature type="compositionally biased region" description="Low complexity" evidence="1">
    <location>
        <begin position="1531"/>
        <end position="1547"/>
    </location>
</feature>
<comment type="caution">
    <text evidence="2">The sequence shown here is derived from an EMBL/GenBank/DDBJ whole genome shotgun (WGS) entry which is preliminary data.</text>
</comment>
<feature type="compositionally biased region" description="Low complexity" evidence="1">
    <location>
        <begin position="110"/>
        <end position="122"/>
    </location>
</feature>
<reference evidence="2" key="1">
    <citation type="journal article" date="2020" name="Fungal Divers.">
        <title>Resolving the Mortierellaceae phylogeny through synthesis of multi-gene phylogenetics and phylogenomics.</title>
        <authorList>
            <person name="Vandepol N."/>
            <person name="Liber J."/>
            <person name="Desiro A."/>
            <person name="Na H."/>
            <person name="Kennedy M."/>
            <person name="Barry K."/>
            <person name="Grigoriev I.V."/>
            <person name="Miller A.N."/>
            <person name="O'Donnell K."/>
            <person name="Stajich J.E."/>
            <person name="Bonito G."/>
        </authorList>
    </citation>
    <scope>NUCLEOTIDE SEQUENCE</scope>
    <source>
        <strain evidence="2">NRRL 2591</strain>
    </source>
</reference>
<feature type="compositionally biased region" description="Low complexity" evidence="1">
    <location>
        <begin position="401"/>
        <end position="418"/>
    </location>
</feature>
<feature type="region of interest" description="Disordered" evidence="1">
    <location>
        <begin position="1358"/>
        <end position="1584"/>
    </location>
</feature>
<feature type="compositionally biased region" description="Low complexity" evidence="1">
    <location>
        <begin position="1068"/>
        <end position="1083"/>
    </location>
</feature>
<evidence type="ECO:0000313" key="2">
    <source>
        <dbReference type="EMBL" id="KAF9545092.1"/>
    </source>
</evidence>
<feature type="compositionally biased region" description="Acidic residues" evidence="1">
    <location>
        <begin position="1416"/>
        <end position="1451"/>
    </location>
</feature>
<feature type="compositionally biased region" description="Low complexity" evidence="1">
    <location>
        <begin position="1479"/>
        <end position="1517"/>
    </location>
</feature>
<accession>A0A9P6F9R3</accession>
<evidence type="ECO:0000313" key="3">
    <source>
        <dbReference type="Proteomes" id="UP000723463"/>
    </source>
</evidence>
<feature type="region of interest" description="Disordered" evidence="1">
    <location>
        <begin position="1068"/>
        <end position="1194"/>
    </location>
</feature>
<feature type="compositionally biased region" description="Polar residues" evidence="1">
    <location>
        <begin position="1100"/>
        <end position="1123"/>
    </location>
</feature>
<feature type="region of interest" description="Disordered" evidence="1">
    <location>
        <begin position="875"/>
        <end position="929"/>
    </location>
</feature>
<feature type="compositionally biased region" description="Acidic residues" evidence="1">
    <location>
        <begin position="1372"/>
        <end position="1389"/>
    </location>
</feature>
<feature type="compositionally biased region" description="Acidic residues" evidence="1">
    <location>
        <begin position="253"/>
        <end position="265"/>
    </location>
</feature>
<feature type="compositionally biased region" description="Low complexity" evidence="1">
    <location>
        <begin position="627"/>
        <end position="636"/>
    </location>
</feature>
<gene>
    <name evidence="2" type="ORF">EC957_011247</name>
</gene>
<feature type="region of interest" description="Disordered" evidence="1">
    <location>
        <begin position="467"/>
        <end position="637"/>
    </location>
</feature>
<feature type="compositionally biased region" description="Low complexity" evidence="1">
    <location>
        <begin position="1127"/>
        <end position="1156"/>
    </location>
</feature>
<feature type="region of interest" description="Disordered" evidence="1">
    <location>
        <begin position="317"/>
        <end position="442"/>
    </location>
</feature>
<feature type="region of interest" description="Disordered" evidence="1">
    <location>
        <begin position="104"/>
        <end position="191"/>
    </location>
</feature>
<feature type="compositionally biased region" description="Polar residues" evidence="1">
    <location>
        <begin position="136"/>
        <end position="145"/>
    </location>
</feature>
<evidence type="ECO:0000256" key="1">
    <source>
        <dbReference type="SAM" id="MobiDB-lite"/>
    </source>
</evidence>
<dbReference type="EMBL" id="JAAAXW010000078">
    <property type="protein sequence ID" value="KAF9545092.1"/>
    <property type="molecule type" value="Genomic_DNA"/>
</dbReference>
<feature type="compositionally biased region" description="Acidic residues" evidence="1">
    <location>
        <begin position="579"/>
        <end position="598"/>
    </location>
</feature>
<keyword evidence="3" id="KW-1185">Reference proteome</keyword>
<dbReference type="Proteomes" id="UP000723463">
    <property type="component" value="Unassembled WGS sequence"/>
</dbReference>
<feature type="compositionally biased region" description="Basic and acidic residues" evidence="1">
    <location>
        <begin position="176"/>
        <end position="189"/>
    </location>
</feature>
<name>A0A9P6F9R3_9FUNG</name>
<feature type="region of interest" description="Disordered" evidence="1">
    <location>
        <begin position="1257"/>
        <end position="1297"/>
    </location>
</feature>
<feature type="compositionally biased region" description="Acidic residues" evidence="1">
    <location>
        <begin position="521"/>
        <end position="531"/>
    </location>
</feature>
<feature type="compositionally biased region" description="Acidic residues" evidence="1">
    <location>
        <begin position="495"/>
        <end position="510"/>
    </location>
</feature>
<protein>
    <submittedName>
        <fullName evidence="2">Uncharacterized protein</fullName>
    </submittedName>
</protein>
<feature type="compositionally biased region" description="Basic and acidic residues" evidence="1">
    <location>
        <begin position="875"/>
        <end position="886"/>
    </location>
</feature>
<sequence>MVWEFDIIRDPDSHILRSLYHPNSYARFGNKHCPFVLVPLPKQAFSGPESRYILLKFQMLFEAGFHWVNGGKLPSILVRTKLVQSEFDKHLKLEQKRIYTVRIPEDKDASPSSSLSRSSGLQRRSEGDSCLDGMTHSRNSHQPATLSHAHTVHAMDTLKTRSKRRSSPRKTPYARPEGESHPHIKKEEEPSLQTRIARFLMPWISESSSQEQSKETEQTDDDKTAEDTSARDHHTTEAEDEENTGRRTSTSNDQDESIEIIEDSDPVATMHTEDSQLTLIAPSQEDESNLTPEGSFIEGSVTDAAEDLIDAARRMEREESLVSGLDSDAGTDRKELKRSSRKRDSRQSTPIRATRRSTRSQTSRLDEEVIITQETTTTTTISHENVILNTVHAEPSEISAEPTQETPEIQETQEPTSKGGKRKKKGKKGSKQKANDDVDALDQELTQSDARIADKIQRSQDLIDASEELLHQSESLDERAERVLADSENPFSTGADDDEETFAQREDDEDQTFHSTKQFETADDAEEENGESESPLYPVLDEEVDVKFYPDDEEDDQENADTVKYYASESPAATGPIDVEMDDEAQTSPEEDVQEQEQEQDRAHEKDLQEQAIIALEPPSRNPSPPAATLSSTSPLMDGEEVAFSPMVLSRSPTPTFVPSTPPATERFEDCLPIVTPKAERMKPKSAIEEALPMSNVEFLADFFKEQNGRALTREQANHCQRLIEEAVRRMYTFSGHHVEGFSSSLEALTSVPDYASPITTHAALIPEQNSPLKPTTTPIANPTHRVPKRTAPFEVKRQAISDLYHDGKAETAHRPALPPLDEYLEIKKYEGVDWDDLPNQVKVKRLLEWKGTEAPEVLKKRKIEERRLMKEKNAEVWGRDKKDDVSEQATKGASALKRNATTSGMISDDDEDEESLQRKKPSTSTAATVSASLIAQPALTVPAAAATANAVTKDAKAADAPKVSSIAQKLLDIVGKDSMAEDEDTTKKSVEKTIDNVVKTIAAEKTTPSVTPAVPSPFNFGVPSVAKESISEASKPVTFSFGTPAATGSTPEAVSSGSIFAKPATITPVPASTSTPPQSSAPGFSFSTPASDSKEVPKSPSNFGVSATSPAASSGVLATTSPFALGSGSSKETTTTATTKPAASPFGAAPSFSFGDAKSPSAEIPTTSPFGAAPTSGFSFGAPKSPSAEKTASSPFVVAGSGFSFGVPKLPTAEKSTASPFGASSGISFGASKSPSAEKSTTSPFAVASGSGFSFGVPKSPSASKSTTSPFGAPKSPTAEKPSTFSSSGFSSFSSTTAATKTTAAPTFNFGVTPGFAAAGAFGGAAAAAATSFAPAKFGNSTGFASANPFAAVTSMGLKKKDEEPEVILLSDEEDGEGDGDDDGDNEGQEERYSGDEDQYDDDEGDQHEGTGSYEGEEDDYSQEDSYGGEEDDYGDEDGDEDDQEGEDDEDKAKAVQAASKPGGMFNFAPSGNPFGQAVSSSSTASVFSRSAPKSPEFDFTFGSSSNTTTTAAKFSSGGGFGGFSGFGAGPSTTTPTSKPRSSGSGNISDLEMSPVLTYRAGSVDTDEGEISPLSSPVLGPQH</sequence>
<feature type="compositionally biased region" description="Low complexity" evidence="1">
    <location>
        <begin position="370"/>
        <end position="381"/>
    </location>
</feature>
<proteinExistence type="predicted"/>
<feature type="compositionally biased region" description="Low complexity" evidence="1">
    <location>
        <begin position="1259"/>
        <end position="1271"/>
    </location>
</feature>
<feature type="compositionally biased region" description="Basic and acidic residues" evidence="1">
    <location>
        <begin position="599"/>
        <end position="609"/>
    </location>
</feature>
<feature type="compositionally biased region" description="Basic and acidic residues" evidence="1">
    <location>
        <begin position="212"/>
        <end position="237"/>
    </location>
</feature>
<organism evidence="2 3">
    <name type="scientific">Mortierella hygrophila</name>
    <dbReference type="NCBI Taxonomy" id="979708"/>
    <lineage>
        <taxon>Eukaryota</taxon>
        <taxon>Fungi</taxon>
        <taxon>Fungi incertae sedis</taxon>
        <taxon>Mucoromycota</taxon>
        <taxon>Mortierellomycotina</taxon>
        <taxon>Mortierellomycetes</taxon>
        <taxon>Mortierellales</taxon>
        <taxon>Mortierellaceae</taxon>
        <taxon>Mortierella</taxon>
    </lineage>
</organism>
<feature type="region of interest" description="Disordered" evidence="1">
    <location>
        <begin position="283"/>
        <end position="302"/>
    </location>
</feature>
<feature type="compositionally biased region" description="Acidic residues" evidence="1">
    <location>
        <begin position="1397"/>
        <end position="1407"/>
    </location>
</feature>